<feature type="transmembrane region" description="Helical" evidence="7">
    <location>
        <begin position="148"/>
        <end position="167"/>
    </location>
</feature>
<reference evidence="9" key="1">
    <citation type="submission" date="2021-01" db="EMBL/GenBank/DDBJ databases">
        <title>Whole genome shotgun sequence of Planotetraspora silvatica NBRC 100141.</title>
        <authorList>
            <person name="Komaki H."/>
            <person name="Tamura T."/>
        </authorList>
    </citation>
    <scope>NUCLEOTIDE SEQUENCE</scope>
    <source>
        <strain evidence="9">NBRC 100141</strain>
    </source>
</reference>
<dbReference type="PANTHER" id="PTHR30151">
    <property type="entry name" value="ALKANE SULFONATE ABC TRANSPORTER-RELATED, MEMBRANE SUBUNIT"/>
    <property type="match status" value="1"/>
</dbReference>
<dbReference type="SUPFAM" id="SSF161098">
    <property type="entry name" value="MetI-like"/>
    <property type="match status" value="1"/>
</dbReference>
<protein>
    <submittedName>
        <fullName evidence="9">Sulfonate ABC transporter</fullName>
    </submittedName>
</protein>
<evidence type="ECO:0000256" key="1">
    <source>
        <dbReference type="ARBA" id="ARBA00004651"/>
    </source>
</evidence>
<evidence type="ECO:0000259" key="8">
    <source>
        <dbReference type="PROSITE" id="PS50928"/>
    </source>
</evidence>
<evidence type="ECO:0000313" key="9">
    <source>
        <dbReference type="EMBL" id="GII43594.1"/>
    </source>
</evidence>
<feature type="transmembrane region" description="Helical" evidence="7">
    <location>
        <begin position="118"/>
        <end position="142"/>
    </location>
</feature>
<dbReference type="InterPro" id="IPR000515">
    <property type="entry name" value="MetI-like"/>
</dbReference>
<keyword evidence="10" id="KW-1185">Reference proteome</keyword>
<dbReference type="InterPro" id="IPR035906">
    <property type="entry name" value="MetI-like_sf"/>
</dbReference>
<keyword evidence="2 7" id="KW-0813">Transport</keyword>
<feature type="transmembrane region" description="Helical" evidence="7">
    <location>
        <begin position="81"/>
        <end position="106"/>
    </location>
</feature>
<dbReference type="PANTHER" id="PTHR30151:SF0">
    <property type="entry name" value="ABC TRANSPORTER PERMEASE PROTEIN MJ0413-RELATED"/>
    <property type="match status" value="1"/>
</dbReference>
<organism evidence="9 10">
    <name type="scientific">Planotetraspora silvatica</name>
    <dbReference type="NCBI Taxonomy" id="234614"/>
    <lineage>
        <taxon>Bacteria</taxon>
        <taxon>Bacillati</taxon>
        <taxon>Actinomycetota</taxon>
        <taxon>Actinomycetes</taxon>
        <taxon>Streptosporangiales</taxon>
        <taxon>Streptosporangiaceae</taxon>
        <taxon>Planotetraspora</taxon>
    </lineage>
</organism>
<evidence type="ECO:0000256" key="2">
    <source>
        <dbReference type="ARBA" id="ARBA00022448"/>
    </source>
</evidence>
<comment type="similarity">
    <text evidence="7">Belongs to the binding-protein-dependent transport system permease family.</text>
</comment>
<dbReference type="AlphaFoldDB" id="A0A8J3XJN3"/>
<feature type="transmembrane region" description="Helical" evidence="7">
    <location>
        <begin position="188"/>
        <end position="215"/>
    </location>
</feature>
<dbReference type="Pfam" id="PF00528">
    <property type="entry name" value="BPD_transp_1"/>
    <property type="match status" value="1"/>
</dbReference>
<proteinExistence type="inferred from homology"/>
<evidence type="ECO:0000256" key="5">
    <source>
        <dbReference type="ARBA" id="ARBA00022989"/>
    </source>
</evidence>
<evidence type="ECO:0000256" key="4">
    <source>
        <dbReference type="ARBA" id="ARBA00022692"/>
    </source>
</evidence>
<feature type="domain" description="ABC transmembrane type-1" evidence="8">
    <location>
        <begin position="74"/>
        <end position="258"/>
    </location>
</feature>
<evidence type="ECO:0000256" key="6">
    <source>
        <dbReference type="ARBA" id="ARBA00023136"/>
    </source>
</evidence>
<gene>
    <name evidence="9" type="primary">ssuC_2</name>
    <name evidence="9" type="ORF">Psi02_00180</name>
</gene>
<keyword evidence="4 7" id="KW-0812">Transmembrane</keyword>
<comment type="caution">
    <text evidence="9">The sequence shown here is derived from an EMBL/GenBank/DDBJ whole genome shotgun (WGS) entry which is preliminary data.</text>
</comment>
<feature type="transmembrane region" description="Helical" evidence="7">
    <location>
        <begin position="21"/>
        <end position="41"/>
    </location>
</feature>
<evidence type="ECO:0000256" key="7">
    <source>
        <dbReference type="RuleBase" id="RU363032"/>
    </source>
</evidence>
<dbReference type="Proteomes" id="UP000644610">
    <property type="component" value="Unassembled WGS sequence"/>
</dbReference>
<keyword evidence="6 7" id="KW-0472">Membrane</keyword>
<dbReference type="Gene3D" id="1.10.3720.10">
    <property type="entry name" value="MetI-like"/>
    <property type="match status" value="1"/>
</dbReference>
<comment type="subcellular location">
    <subcellularLocation>
        <location evidence="1 7">Cell membrane</location>
        <topology evidence="1 7">Multi-pass membrane protein</topology>
    </subcellularLocation>
</comment>
<accession>A0A8J3XJN3</accession>
<dbReference type="EMBL" id="BOOQ01000001">
    <property type="protein sequence ID" value="GII43594.1"/>
    <property type="molecule type" value="Genomic_DNA"/>
</dbReference>
<dbReference type="PROSITE" id="PS50928">
    <property type="entry name" value="ABC_TM1"/>
    <property type="match status" value="1"/>
</dbReference>
<dbReference type="GO" id="GO:0005886">
    <property type="term" value="C:plasma membrane"/>
    <property type="evidence" value="ECO:0007669"/>
    <property type="project" value="UniProtKB-SubCell"/>
</dbReference>
<evidence type="ECO:0000313" key="10">
    <source>
        <dbReference type="Proteomes" id="UP000644610"/>
    </source>
</evidence>
<name>A0A8J3XJN3_9ACTN</name>
<feature type="transmembrane region" description="Helical" evidence="7">
    <location>
        <begin position="235"/>
        <end position="254"/>
    </location>
</feature>
<evidence type="ECO:0000256" key="3">
    <source>
        <dbReference type="ARBA" id="ARBA00022475"/>
    </source>
</evidence>
<dbReference type="GO" id="GO:0055085">
    <property type="term" value="P:transmembrane transport"/>
    <property type="evidence" value="ECO:0007669"/>
    <property type="project" value="InterPro"/>
</dbReference>
<keyword evidence="5 7" id="KW-1133">Transmembrane helix</keyword>
<dbReference type="CDD" id="cd06261">
    <property type="entry name" value="TM_PBP2"/>
    <property type="match status" value="1"/>
</dbReference>
<keyword evidence="3" id="KW-1003">Cell membrane</keyword>
<sequence length="273" mass="29220">MTLEAEARPGTDPTGRDRSSAAARLLPWGTSIALLVVWELLSRAKVFPSEIPPVTEIARALIKLVPTHEFGASLLATIEQFVVGLLVGGVAGIVLGVLLGAVPLLYQLTHYLLDFLRFIPAVVYLPVLILLLGSTPGVGYVLGAAGAIWPMLFQTYYGVTGVSAILRDTGRVFGLRPHQRLLHITLPAVSPFVATGLRIAASHVLVVVTAVQIISSVAGLGSDIAAYASNAVYPQMYALLVVVGALGVLMNFGLERLERRQLHWHTSYREAGR</sequence>